<proteinExistence type="predicted"/>
<gene>
    <name evidence="1" type="ORF">RCL2_000181600</name>
</gene>
<organism evidence="1 2">
    <name type="scientific">Rhizophagus clarus</name>
    <dbReference type="NCBI Taxonomy" id="94130"/>
    <lineage>
        <taxon>Eukaryota</taxon>
        <taxon>Fungi</taxon>
        <taxon>Fungi incertae sedis</taxon>
        <taxon>Mucoromycota</taxon>
        <taxon>Glomeromycotina</taxon>
        <taxon>Glomeromycetes</taxon>
        <taxon>Glomerales</taxon>
        <taxon>Glomeraceae</taxon>
        <taxon>Rhizophagus</taxon>
    </lineage>
</organism>
<comment type="caution">
    <text evidence="1">The sequence shown here is derived from an EMBL/GenBank/DDBJ whole genome shotgun (WGS) entry which is preliminary data.</text>
</comment>
<sequence length="99" mass="11036">MELLAKSAFPLSSIEISLSLSFLSLQIQNSSNPGDSDSELKIIKKTISVIILRKGKNQSKFWNENFLNITGSRGRPANVSLDLNHILLFMKEAWDNNSA</sequence>
<protein>
    <submittedName>
        <fullName evidence="1">Uncharacterized protein</fullName>
    </submittedName>
</protein>
<reference evidence="1" key="1">
    <citation type="submission" date="2019-10" db="EMBL/GenBank/DDBJ databases">
        <title>Conservation and host-specific expression of non-tandemly repeated heterogenous ribosome RNA gene in arbuscular mycorrhizal fungi.</title>
        <authorList>
            <person name="Maeda T."/>
            <person name="Kobayashi Y."/>
            <person name="Nakagawa T."/>
            <person name="Ezawa T."/>
            <person name="Yamaguchi K."/>
            <person name="Bino T."/>
            <person name="Nishimoto Y."/>
            <person name="Shigenobu S."/>
            <person name="Kawaguchi M."/>
        </authorList>
    </citation>
    <scope>NUCLEOTIDE SEQUENCE</scope>
    <source>
        <strain evidence="1">HR1</strain>
    </source>
</reference>
<dbReference type="EMBL" id="BLAL01000012">
    <property type="protein sequence ID" value="GES74335.1"/>
    <property type="molecule type" value="Genomic_DNA"/>
</dbReference>
<dbReference type="Proteomes" id="UP000615446">
    <property type="component" value="Unassembled WGS sequence"/>
</dbReference>
<accession>A0A8H3KUE1</accession>
<dbReference type="AlphaFoldDB" id="A0A8H3KUE1"/>
<name>A0A8H3KUE1_9GLOM</name>
<evidence type="ECO:0000313" key="1">
    <source>
        <dbReference type="EMBL" id="GES74335.1"/>
    </source>
</evidence>
<evidence type="ECO:0000313" key="2">
    <source>
        <dbReference type="Proteomes" id="UP000615446"/>
    </source>
</evidence>